<evidence type="ECO:0000313" key="5">
    <source>
        <dbReference type="EMBL" id="GGH26004.1"/>
    </source>
</evidence>
<sequence>MLKFKTMLILLVTMSIYSGNAVASPTSQVVKDRSYYEERGDIVWEVPTQKKTIAFTFDDGPDRKQTPKILEVLDQYQAKATFFVVGERVERFPEIVKLVLSKGHEVGNHSFYHPSFQNISKEKAVNEIGKTQQAILKATGHTAVLFRPPGGSYDQNIINVSKQNNLQLILWSWHQDTKDWRAPGVQRIANKVLKNVRNGDIILMHDYVYNSSQTSEALKIILPELKKQGYSFVTVSQLLSQKDNPNTHIKVTQ</sequence>
<dbReference type="PANTHER" id="PTHR10587:SF133">
    <property type="entry name" value="CHITIN DEACETYLASE 1-RELATED"/>
    <property type="match status" value="1"/>
</dbReference>
<gene>
    <name evidence="5" type="ORF">GCM10008013_26610</name>
</gene>
<keyword evidence="3" id="KW-0732">Signal</keyword>
<feature type="chain" id="PRO_5047123989" evidence="3">
    <location>
        <begin position="24"/>
        <end position="253"/>
    </location>
</feature>
<evidence type="ECO:0000256" key="1">
    <source>
        <dbReference type="ARBA" id="ARBA00022723"/>
    </source>
</evidence>
<keyword evidence="1" id="KW-0479">Metal-binding</keyword>
<reference evidence="6" key="1">
    <citation type="journal article" date="2019" name="Int. J. Syst. Evol. Microbiol.">
        <title>The Global Catalogue of Microorganisms (GCM) 10K type strain sequencing project: providing services to taxonomists for standard genome sequencing and annotation.</title>
        <authorList>
            <consortium name="The Broad Institute Genomics Platform"/>
            <consortium name="The Broad Institute Genome Sequencing Center for Infectious Disease"/>
            <person name="Wu L."/>
            <person name="Ma J."/>
        </authorList>
    </citation>
    <scope>NUCLEOTIDE SEQUENCE [LARGE SCALE GENOMIC DNA]</scope>
    <source>
        <strain evidence="6">CGMCC 1.12769</strain>
    </source>
</reference>
<evidence type="ECO:0000256" key="3">
    <source>
        <dbReference type="SAM" id="SignalP"/>
    </source>
</evidence>
<dbReference type="EMBL" id="BMFT01000001">
    <property type="protein sequence ID" value="GGH26004.1"/>
    <property type="molecule type" value="Genomic_DNA"/>
</dbReference>
<proteinExistence type="predicted"/>
<dbReference type="CDD" id="cd10917">
    <property type="entry name" value="CE4_NodB_like_6s_7s"/>
    <property type="match status" value="1"/>
</dbReference>
<keyword evidence="6" id="KW-1185">Reference proteome</keyword>
<dbReference type="InterPro" id="IPR050248">
    <property type="entry name" value="Polysacc_deacetylase_ArnD"/>
</dbReference>
<dbReference type="SUPFAM" id="SSF88713">
    <property type="entry name" value="Glycoside hydrolase/deacetylase"/>
    <property type="match status" value="1"/>
</dbReference>
<dbReference type="InterPro" id="IPR002509">
    <property type="entry name" value="NODB_dom"/>
</dbReference>
<feature type="signal peptide" evidence="3">
    <location>
        <begin position="1"/>
        <end position="23"/>
    </location>
</feature>
<dbReference type="InterPro" id="IPR011330">
    <property type="entry name" value="Glyco_hydro/deAcase_b/a-brl"/>
</dbReference>
<dbReference type="Pfam" id="PF01522">
    <property type="entry name" value="Polysacc_deac_1"/>
    <property type="match status" value="1"/>
</dbReference>
<evidence type="ECO:0000259" key="4">
    <source>
        <dbReference type="PROSITE" id="PS51677"/>
    </source>
</evidence>
<dbReference type="Gene3D" id="3.20.20.370">
    <property type="entry name" value="Glycoside hydrolase/deacetylase"/>
    <property type="match status" value="1"/>
</dbReference>
<dbReference type="PANTHER" id="PTHR10587">
    <property type="entry name" value="GLYCOSYL TRANSFERASE-RELATED"/>
    <property type="match status" value="1"/>
</dbReference>
<evidence type="ECO:0000313" key="6">
    <source>
        <dbReference type="Proteomes" id="UP000659344"/>
    </source>
</evidence>
<protein>
    <submittedName>
        <fullName evidence="5">Polysaccharide deacetylase family sporulation protein PdaB</fullName>
    </submittedName>
</protein>
<dbReference type="PROSITE" id="PS51677">
    <property type="entry name" value="NODB"/>
    <property type="match status" value="1"/>
</dbReference>
<organism evidence="5 6">
    <name type="scientific">Paenibacillus segetis</name>
    <dbReference type="NCBI Taxonomy" id="1325360"/>
    <lineage>
        <taxon>Bacteria</taxon>
        <taxon>Bacillati</taxon>
        <taxon>Bacillota</taxon>
        <taxon>Bacilli</taxon>
        <taxon>Bacillales</taxon>
        <taxon>Paenibacillaceae</taxon>
        <taxon>Paenibacillus</taxon>
    </lineage>
</organism>
<accession>A0ABQ1YHB8</accession>
<name>A0ABQ1YHB8_9BACL</name>
<comment type="caution">
    <text evidence="5">The sequence shown here is derived from an EMBL/GenBank/DDBJ whole genome shotgun (WGS) entry which is preliminary data.</text>
</comment>
<dbReference type="Proteomes" id="UP000659344">
    <property type="component" value="Unassembled WGS sequence"/>
</dbReference>
<keyword evidence="2" id="KW-0378">Hydrolase</keyword>
<feature type="domain" description="NodB homology" evidence="4">
    <location>
        <begin position="51"/>
        <end position="233"/>
    </location>
</feature>
<evidence type="ECO:0000256" key="2">
    <source>
        <dbReference type="ARBA" id="ARBA00022801"/>
    </source>
</evidence>